<keyword evidence="3" id="KW-0808">Transferase</keyword>
<feature type="compositionally biased region" description="Basic and acidic residues" evidence="1">
    <location>
        <begin position="138"/>
        <end position="165"/>
    </location>
</feature>
<evidence type="ECO:0000259" key="2">
    <source>
        <dbReference type="PROSITE" id="PS50011"/>
    </source>
</evidence>
<dbReference type="InterPro" id="IPR011009">
    <property type="entry name" value="Kinase-like_dom_sf"/>
</dbReference>
<dbReference type="SUPFAM" id="SSF56112">
    <property type="entry name" value="Protein kinase-like (PK-like)"/>
    <property type="match status" value="1"/>
</dbReference>
<dbReference type="Proteomes" id="UP000011755">
    <property type="component" value="Unassembled WGS sequence"/>
</dbReference>
<dbReference type="Pfam" id="PF07714">
    <property type="entry name" value="PK_Tyr_Ser-Thr"/>
    <property type="match status" value="1"/>
</dbReference>
<dbReference type="AlphaFoldDB" id="M2SCQ6"/>
<dbReference type="GO" id="GO:0005524">
    <property type="term" value="F:ATP binding"/>
    <property type="evidence" value="ECO:0007669"/>
    <property type="project" value="InterPro"/>
</dbReference>
<feature type="compositionally biased region" description="Polar residues" evidence="1">
    <location>
        <begin position="189"/>
        <end position="199"/>
    </location>
</feature>
<feature type="domain" description="Protein kinase" evidence="2">
    <location>
        <begin position="1"/>
        <end position="135"/>
    </location>
</feature>
<dbReference type="VEuPathDB" id="AmoebaDB:EHI5A_130250"/>
<reference evidence="3 4" key="1">
    <citation type="submission" date="2013-02" db="EMBL/GenBank/DDBJ databases">
        <authorList>
            <person name="Hannick L."/>
            <person name="Zafar N."/>
            <person name="Lorenzi H."/>
            <person name="Ali I.A."/>
            <person name="Petri W.P."/>
            <person name="Caler E."/>
        </authorList>
    </citation>
    <scope>NUCLEOTIDE SEQUENCE [LARGE SCALE GENOMIC DNA]</scope>
    <source>
        <strain evidence="3 4">KU27</strain>
    </source>
</reference>
<dbReference type="EMBL" id="KB443894">
    <property type="protein sequence ID" value="EMD49141.1"/>
    <property type="molecule type" value="Genomic_DNA"/>
</dbReference>
<gene>
    <name evidence="3" type="ORF">EHI5A_130250</name>
</gene>
<evidence type="ECO:0000256" key="1">
    <source>
        <dbReference type="SAM" id="MobiDB-lite"/>
    </source>
</evidence>
<dbReference type="PROSITE" id="PS50011">
    <property type="entry name" value="PROTEIN_KINASE_DOM"/>
    <property type="match status" value="1"/>
</dbReference>
<dbReference type="PANTHER" id="PTHR45756">
    <property type="entry name" value="PALMITOYLTRANSFERASE"/>
    <property type="match status" value="1"/>
</dbReference>
<feature type="non-terminal residue" evidence="3">
    <location>
        <position position="1"/>
    </location>
</feature>
<name>M2SCQ6_ENTHI</name>
<evidence type="ECO:0000313" key="4">
    <source>
        <dbReference type="Proteomes" id="UP000011755"/>
    </source>
</evidence>
<sequence>NVLVYSKNPHDPITAKVTDFGTSRSFIESSGKIELQNIGTPVYMAPEITRKDQMTLKSDVYSFAICMLEIWLGRDPYDPMKFPDSESILRFVGAGKRLHVSTDCILKGIIEKAWNHKPSDRPTFKELGTELEAIYKKTSDKSKSDSHNKNHSESTKTNTKSKDISSSEIKLTTNTTTNTVEDQGESIEASASSQMVDNN</sequence>
<organism evidence="3 4">
    <name type="scientific">Entamoeba histolytica KU27</name>
    <dbReference type="NCBI Taxonomy" id="885311"/>
    <lineage>
        <taxon>Eukaryota</taxon>
        <taxon>Amoebozoa</taxon>
        <taxon>Evosea</taxon>
        <taxon>Archamoebae</taxon>
        <taxon>Mastigamoebida</taxon>
        <taxon>Entamoebidae</taxon>
        <taxon>Entamoeba</taxon>
    </lineage>
</organism>
<dbReference type="InterPro" id="IPR001245">
    <property type="entry name" value="Ser-Thr/Tyr_kinase_cat_dom"/>
</dbReference>
<proteinExistence type="predicted"/>
<dbReference type="PANTHER" id="PTHR45756:SF1">
    <property type="entry name" value="PROTEIN KINASE DOMAIN CONTAINING PROTEIN"/>
    <property type="match status" value="1"/>
</dbReference>
<evidence type="ECO:0000313" key="3">
    <source>
        <dbReference type="EMBL" id="EMD49141.1"/>
    </source>
</evidence>
<feature type="region of interest" description="Disordered" evidence="1">
    <location>
        <begin position="138"/>
        <end position="199"/>
    </location>
</feature>
<protein>
    <submittedName>
        <fullName evidence="3">Protein tyrosine kinase domain containing protein</fullName>
    </submittedName>
</protein>
<accession>M2SCQ6</accession>
<dbReference type="Gene3D" id="1.10.510.10">
    <property type="entry name" value="Transferase(Phosphotransferase) domain 1"/>
    <property type="match status" value="1"/>
</dbReference>
<keyword evidence="3" id="KW-0418">Kinase</keyword>
<dbReference type="InterPro" id="IPR000719">
    <property type="entry name" value="Prot_kinase_dom"/>
</dbReference>
<dbReference type="InterPro" id="IPR053215">
    <property type="entry name" value="TKL_Ser/Thr_kinase"/>
</dbReference>
<dbReference type="GO" id="GO:0004672">
    <property type="term" value="F:protein kinase activity"/>
    <property type="evidence" value="ECO:0007669"/>
    <property type="project" value="InterPro"/>
</dbReference>